<dbReference type="EMBL" id="BLXZ01000003">
    <property type="protein sequence ID" value="GFO68153.1"/>
    <property type="molecule type" value="Genomic_DNA"/>
</dbReference>
<feature type="transmembrane region" description="Helical" evidence="1">
    <location>
        <begin position="363"/>
        <end position="380"/>
    </location>
</feature>
<feature type="transmembrane region" description="Helical" evidence="1">
    <location>
        <begin position="386"/>
        <end position="404"/>
    </location>
</feature>
<sequence>MARDPEQAARIEQLGSELSALSARVAQLELLLSASGQGVPTPAAAAEPAPAWRSYPDQADEDVSEEILDWAGKAHLLTRVSTLCFLLVLALVLRTLTDNRMIDTLLGSVLGMGYAAALMAIGAWRYHVKSPLAPIFAASGAILMSTIVVETHSRFASLPLVPAYLTLIATGGAMAWVSYRYQRFLPISLGTLGMCLAGAAIDYPHPFFPYLSLVLFAANILGYFAAQLKSCSWLRWIVLAVTLAMLQLWTVRLGMLQVNHQTVPADLAAGWILPTLAAFALLFLLLALTGILLPGPGRVSRFNLALPTLNTVWLFAAAGYLVHSSGGNTRVLGQVGTVLALGLLGLSVWLAGRREKGAPGSSAFALAGAALAALALPFAFGKFTLSLPALSVIAFSLAFMSREWQNGGIRACAYLIQIYASLALAIYLQLHGDAAGDVVNTVPAGLIALIALYQYQWCRQWPPPSSSVFERFDAGDLSAVSLLLCALASAFFMAKAGIFQLIAMAVPAAEFSNTFGCSQSIIINGSAALLMGFAYLKRNKELRNVAVLVTLIGAVKVFVYDLFGAHGVPLVASVFTFGLAAALESVALGRWQKHRETPAALPSDSAARPAA</sequence>
<feature type="transmembrane region" description="Helical" evidence="1">
    <location>
        <begin position="131"/>
        <end position="149"/>
    </location>
</feature>
<organism evidence="2 3">
    <name type="scientific">Geomonas limicola</name>
    <dbReference type="NCBI Taxonomy" id="2740186"/>
    <lineage>
        <taxon>Bacteria</taxon>
        <taxon>Pseudomonadati</taxon>
        <taxon>Thermodesulfobacteriota</taxon>
        <taxon>Desulfuromonadia</taxon>
        <taxon>Geobacterales</taxon>
        <taxon>Geobacteraceae</taxon>
        <taxon>Geomonas</taxon>
    </lineage>
</organism>
<accession>A0A6V8N9F9</accession>
<feature type="transmembrane region" description="Helical" evidence="1">
    <location>
        <begin position="518"/>
        <end position="536"/>
    </location>
</feature>
<reference evidence="3" key="1">
    <citation type="submission" date="2020-06" db="EMBL/GenBank/DDBJ databases">
        <title>Draft genomic sequecing of Geomonas sp. Red745.</title>
        <authorList>
            <person name="Itoh H."/>
            <person name="Xu Z.X."/>
            <person name="Ushijima N."/>
            <person name="Masuda Y."/>
            <person name="Shiratori Y."/>
            <person name="Senoo K."/>
        </authorList>
    </citation>
    <scope>NUCLEOTIDE SEQUENCE [LARGE SCALE GENOMIC DNA]</scope>
    <source>
        <strain evidence="3">Red745</strain>
    </source>
</reference>
<feature type="transmembrane region" description="Helical" evidence="1">
    <location>
        <begin position="76"/>
        <end position="93"/>
    </location>
</feature>
<evidence type="ECO:0000313" key="3">
    <source>
        <dbReference type="Proteomes" id="UP000587586"/>
    </source>
</evidence>
<keyword evidence="1" id="KW-0812">Transmembrane</keyword>
<feature type="transmembrane region" description="Helical" evidence="1">
    <location>
        <begin position="569"/>
        <end position="588"/>
    </location>
</feature>
<dbReference type="Proteomes" id="UP000587586">
    <property type="component" value="Unassembled WGS sequence"/>
</dbReference>
<keyword evidence="1" id="KW-1133">Transmembrane helix</keyword>
<feature type="transmembrane region" description="Helical" evidence="1">
    <location>
        <begin position="304"/>
        <end position="325"/>
    </location>
</feature>
<keyword evidence="3" id="KW-1185">Reference proteome</keyword>
<feature type="transmembrane region" description="Helical" evidence="1">
    <location>
        <begin position="411"/>
        <end position="430"/>
    </location>
</feature>
<comment type="caution">
    <text evidence="2">The sequence shown here is derived from an EMBL/GenBank/DDBJ whole genome shotgun (WGS) entry which is preliminary data.</text>
</comment>
<feature type="transmembrane region" description="Helical" evidence="1">
    <location>
        <begin position="442"/>
        <end position="458"/>
    </location>
</feature>
<name>A0A6V8N9F9_9BACT</name>
<feature type="transmembrane region" description="Helical" evidence="1">
    <location>
        <begin position="545"/>
        <end position="563"/>
    </location>
</feature>
<dbReference type="RefSeq" id="WP_183360678.1">
    <property type="nucleotide sequence ID" value="NZ_BLXZ01000003.1"/>
</dbReference>
<feature type="transmembrane region" description="Helical" evidence="1">
    <location>
        <begin position="155"/>
        <end position="177"/>
    </location>
</feature>
<keyword evidence="1" id="KW-0472">Membrane</keyword>
<feature type="transmembrane region" description="Helical" evidence="1">
    <location>
        <begin position="207"/>
        <end position="226"/>
    </location>
</feature>
<gene>
    <name evidence="2" type="ORF">GMLC_17320</name>
</gene>
<feature type="transmembrane region" description="Helical" evidence="1">
    <location>
        <begin position="105"/>
        <end position="124"/>
    </location>
</feature>
<feature type="transmembrane region" description="Helical" evidence="1">
    <location>
        <begin position="233"/>
        <end position="251"/>
    </location>
</feature>
<feature type="transmembrane region" description="Helical" evidence="1">
    <location>
        <begin position="479"/>
        <end position="506"/>
    </location>
</feature>
<feature type="transmembrane region" description="Helical" evidence="1">
    <location>
        <begin position="271"/>
        <end position="292"/>
    </location>
</feature>
<evidence type="ECO:0008006" key="4">
    <source>
        <dbReference type="Google" id="ProtNLM"/>
    </source>
</evidence>
<feature type="transmembrane region" description="Helical" evidence="1">
    <location>
        <begin position="331"/>
        <end position="351"/>
    </location>
</feature>
<proteinExistence type="predicted"/>
<dbReference type="AlphaFoldDB" id="A0A6V8N9F9"/>
<feature type="transmembrane region" description="Helical" evidence="1">
    <location>
        <begin position="184"/>
        <end position="201"/>
    </location>
</feature>
<evidence type="ECO:0000313" key="2">
    <source>
        <dbReference type="EMBL" id="GFO68153.1"/>
    </source>
</evidence>
<evidence type="ECO:0000256" key="1">
    <source>
        <dbReference type="SAM" id="Phobius"/>
    </source>
</evidence>
<protein>
    <recommendedName>
        <fullName evidence="4">DUF2339 domain-containing protein</fullName>
    </recommendedName>
</protein>